<feature type="domain" description="YjeF N-terminal" evidence="21">
    <location>
        <begin position="12"/>
        <end position="194"/>
    </location>
</feature>
<feature type="binding site" evidence="18">
    <location>
        <position position="57"/>
    </location>
    <ligand>
        <name>K(+)</name>
        <dbReference type="ChEBI" id="CHEBI:29103"/>
    </ligand>
</feature>
<evidence type="ECO:0000256" key="5">
    <source>
        <dbReference type="ARBA" id="ARBA00022723"/>
    </source>
</evidence>
<comment type="subunit">
    <text evidence="17">Homotetramer.</text>
</comment>
<comment type="cofactor">
    <cofactor evidence="18 19">
        <name>K(+)</name>
        <dbReference type="ChEBI" id="CHEBI:29103"/>
    </cofactor>
    <text evidence="18 19">Binds 1 potassium ion per subunit.</text>
</comment>
<evidence type="ECO:0000256" key="11">
    <source>
        <dbReference type="ARBA" id="ARBA00023235"/>
    </source>
</evidence>
<evidence type="ECO:0000256" key="8">
    <source>
        <dbReference type="ARBA" id="ARBA00022857"/>
    </source>
</evidence>
<dbReference type="GO" id="GO:0005524">
    <property type="term" value="F:ATP binding"/>
    <property type="evidence" value="ECO:0007669"/>
    <property type="project" value="UniProtKB-UniRule"/>
</dbReference>
<keyword evidence="6 17" id="KW-0547">Nucleotide-binding</keyword>
<comment type="function">
    <text evidence="14 19">Bifunctional enzyme that catalyzes the epimerization of the S- and R-forms of NAD(P)HX and the dehydration of the S-form of NAD(P)HX at the expense of ADP, which is converted to AMP. This allows the repair of both epimers of NAD(P)HX, a damaged form of NAD(P)H that is a result of enzymatic or heat-dependent hydration.</text>
</comment>
<evidence type="ECO:0000256" key="18">
    <source>
        <dbReference type="HAMAP-Rule" id="MF_01966"/>
    </source>
</evidence>
<dbReference type="GO" id="GO:0046872">
    <property type="term" value="F:metal ion binding"/>
    <property type="evidence" value="ECO:0007669"/>
    <property type="project" value="UniProtKB-UniRule"/>
</dbReference>
<gene>
    <name evidence="22" type="primary">nnr</name>
    <name evidence="17" type="synonym">nnrD</name>
    <name evidence="18" type="synonym">nnrE</name>
    <name evidence="22" type="ORF">CKALI_09840</name>
</gene>
<dbReference type="InterPro" id="IPR004443">
    <property type="entry name" value="YjeF_N_dom"/>
</dbReference>
<evidence type="ECO:0000256" key="6">
    <source>
        <dbReference type="ARBA" id="ARBA00022741"/>
    </source>
</evidence>
<evidence type="ECO:0000256" key="13">
    <source>
        <dbReference type="ARBA" id="ARBA00023268"/>
    </source>
</evidence>
<reference evidence="23" key="1">
    <citation type="submission" date="2019-11" db="EMBL/GenBank/DDBJ databases">
        <title>Complete genome sequence of Corynebacterium kalinowskii 1959, a novel Corynebacterium species isolated from soil of a small paddock in Vilsendorf, Germany.</title>
        <authorList>
            <person name="Schaffert L."/>
            <person name="Ruwe M."/>
            <person name="Milse J."/>
            <person name="Hanuschka K."/>
            <person name="Ortseifen V."/>
            <person name="Droste J."/>
            <person name="Brandt D."/>
            <person name="Schlueter L."/>
            <person name="Kutter Y."/>
            <person name="Vinke S."/>
            <person name="Viehoefer P."/>
            <person name="Jacob L."/>
            <person name="Luebke N.-C."/>
            <person name="Schulte-Berndt E."/>
            <person name="Hain C."/>
            <person name="Linder M."/>
            <person name="Schmidt P."/>
            <person name="Wollenschlaeger L."/>
            <person name="Luttermann T."/>
            <person name="Thieme E."/>
            <person name="Hassa J."/>
            <person name="Haak M."/>
            <person name="Wittchen M."/>
            <person name="Mentz A."/>
            <person name="Persicke M."/>
            <person name="Busche T."/>
            <person name="Ruckert C."/>
        </authorList>
    </citation>
    <scope>NUCLEOTIDE SEQUENCE [LARGE SCALE GENOMIC DNA]</scope>
    <source>
        <strain evidence="23">1959</strain>
    </source>
</reference>
<keyword evidence="10 17" id="KW-0520">NAD</keyword>
<evidence type="ECO:0000256" key="14">
    <source>
        <dbReference type="ARBA" id="ARBA00025153"/>
    </source>
</evidence>
<feature type="binding site" evidence="17">
    <location>
        <begin position="363"/>
        <end position="367"/>
    </location>
    <ligand>
        <name>AMP</name>
        <dbReference type="ChEBI" id="CHEBI:456215"/>
    </ligand>
</feature>
<dbReference type="InterPro" id="IPR029056">
    <property type="entry name" value="Ribokinase-like"/>
</dbReference>
<comment type="similarity">
    <text evidence="18">Belongs to the NnrE/AIBP family.</text>
</comment>
<comment type="catalytic activity">
    <reaction evidence="1 18 19">
        <text>(6R)-NADHX = (6S)-NADHX</text>
        <dbReference type="Rhea" id="RHEA:32215"/>
        <dbReference type="ChEBI" id="CHEBI:64074"/>
        <dbReference type="ChEBI" id="CHEBI:64075"/>
        <dbReference type="EC" id="5.1.99.6"/>
    </reaction>
</comment>
<feature type="binding site" evidence="17">
    <location>
        <position position="392"/>
    </location>
    <ligand>
        <name>(6S)-NADPHX</name>
        <dbReference type="ChEBI" id="CHEBI:64076"/>
    </ligand>
</feature>
<evidence type="ECO:0000256" key="1">
    <source>
        <dbReference type="ARBA" id="ARBA00000013"/>
    </source>
</evidence>
<feature type="domain" description="YjeF C-terminal" evidence="20">
    <location>
        <begin position="195"/>
        <end position="445"/>
    </location>
</feature>
<dbReference type="SUPFAM" id="SSF53613">
    <property type="entry name" value="Ribokinase-like"/>
    <property type="match status" value="1"/>
</dbReference>
<evidence type="ECO:0000256" key="9">
    <source>
        <dbReference type="ARBA" id="ARBA00022958"/>
    </source>
</evidence>
<dbReference type="GO" id="GO:0052855">
    <property type="term" value="F:ADP-dependent NAD(P)H-hydrate dehydratase activity"/>
    <property type="evidence" value="ECO:0007669"/>
    <property type="project" value="UniProtKB-UniRule"/>
</dbReference>
<evidence type="ECO:0000256" key="10">
    <source>
        <dbReference type="ARBA" id="ARBA00023027"/>
    </source>
</evidence>
<evidence type="ECO:0000256" key="17">
    <source>
        <dbReference type="HAMAP-Rule" id="MF_01965"/>
    </source>
</evidence>
<feature type="binding site" evidence="17">
    <location>
        <position position="280"/>
    </location>
    <ligand>
        <name>(6S)-NADPHX</name>
        <dbReference type="ChEBI" id="CHEBI:64076"/>
    </ligand>
</feature>
<evidence type="ECO:0000256" key="3">
    <source>
        <dbReference type="ARBA" id="ARBA00006001"/>
    </source>
</evidence>
<comment type="catalytic activity">
    <reaction evidence="16 17 19">
        <text>(6S)-NADPHX + ADP = AMP + phosphate + NADPH + H(+)</text>
        <dbReference type="Rhea" id="RHEA:32235"/>
        <dbReference type="ChEBI" id="CHEBI:15378"/>
        <dbReference type="ChEBI" id="CHEBI:43474"/>
        <dbReference type="ChEBI" id="CHEBI:57783"/>
        <dbReference type="ChEBI" id="CHEBI:64076"/>
        <dbReference type="ChEBI" id="CHEBI:456215"/>
        <dbReference type="ChEBI" id="CHEBI:456216"/>
        <dbReference type="EC" id="4.2.1.136"/>
    </reaction>
</comment>
<dbReference type="RefSeq" id="WP_156193167.1">
    <property type="nucleotide sequence ID" value="NZ_CP046452.1"/>
</dbReference>
<comment type="function">
    <text evidence="17">Catalyzes the dehydration of the S-form of NAD(P)HX at the expense of ADP, which is converted to AMP. Together with NAD(P)HX epimerase, which catalyzes the epimerization of the S- and R-forms, the enzyme allows the repair of both epimers of NAD(P)HX, a damaged form of NAD(P)H that is a result of enzymatic or heat-dependent hydration.</text>
</comment>
<feature type="binding site" evidence="17">
    <location>
        <position position="391"/>
    </location>
    <ligand>
        <name>AMP</name>
        <dbReference type="ChEBI" id="CHEBI:456215"/>
    </ligand>
</feature>
<evidence type="ECO:0000256" key="4">
    <source>
        <dbReference type="ARBA" id="ARBA00009524"/>
    </source>
</evidence>
<dbReference type="Proteomes" id="UP000427071">
    <property type="component" value="Chromosome"/>
</dbReference>
<evidence type="ECO:0000256" key="12">
    <source>
        <dbReference type="ARBA" id="ARBA00023239"/>
    </source>
</evidence>
<keyword evidence="8 17" id="KW-0521">NADP</keyword>
<dbReference type="GO" id="GO:0052856">
    <property type="term" value="F:NAD(P)HX epimerase activity"/>
    <property type="evidence" value="ECO:0007669"/>
    <property type="project" value="UniProtKB-UniRule"/>
</dbReference>
<dbReference type="EC" id="5.1.99.6" evidence="19"/>
<keyword evidence="23" id="KW-1185">Reference proteome</keyword>
<comment type="catalytic activity">
    <reaction evidence="2 18 19">
        <text>(6R)-NADPHX = (6S)-NADPHX</text>
        <dbReference type="Rhea" id="RHEA:32227"/>
        <dbReference type="ChEBI" id="CHEBI:64076"/>
        <dbReference type="ChEBI" id="CHEBI:64077"/>
        <dbReference type="EC" id="5.1.99.6"/>
    </reaction>
</comment>
<dbReference type="NCBIfam" id="TIGR00197">
    <property type="entry name" value="yjeF_nterm"/>
    <property type="match status" value="1"/>
</dbReference>
<feature type="binding site" evidence="17">
    <location>
        <position position="230"/>
    </location>
    <ligand>
        <name>(6S)-NADPHX</name>
        <dbReference type="ChEBI" id="CHEBI:64076"/>
    </ligand>
</feature>
<dbReference type="EMBL" id="CP046452">
    <property type="protein sequence ID" value="QGU02823.1"/>
    <property type="molecule type" value="Genomic_DNA"/>
</dbReference>
<evidence type="ECO:0000256" key="16">
    <source>
        <dbReference type="ARBA" id="ARBA00049209"/>
    </source>
</evidence>
<evidence type="ECO:0000259" key="20">
    <source>
        <dbReference type="PROSITE" id="PS51383"/>
    </source>
</evidence>
<dbReference type="PIRSF" id="PIRSF017184">
    <property type="entry name" value="Nnr"/>
    <property type="match status" value="1"/>
</dbReference>
<dbReference type="HAMAP" id="MF_01966">
    <property type="entry name" value="NADHX_epimerase"/>
    <property type="match status" value="1"/>
</dbReference>
<name>A0A6B8VF78_9CORY</name>
<evidence type="ECO:0000313" key="22">
    <source>
        <dbReference type="EMBL" id="QGU02823.1"/>
    </source>
</evidence>
<comment type="similarity">
    <text evidence="17">Belongs to the NnrD/CARKD family.</text>
</comment>
<dbReference type="KEGG" id="ckw:CKALI_09840"/>
<keyword evidence="5 18" id="KW-0479">Metal-binding</keyword>
<dbReference type="Gene3D" id="3.40.50.10260">
    <property type="entry name" value="YjeF N-terminal domain"/>
    <property type="match status" value="1"/>
</dbReference>
<dbReference type="Pfam" id="PF03853">
    <property type="entry name" value="YjeF_N"/>
    <property type="match status" value="2"/>
</dbReference>
<feature type="binding site" evidence="17">
    <location>
        <position position="330"/>
    </location>
    <ligand>
        <name>(6S)-NADPHX</name>
        <dbReference type="ChEBI" id="CHEBI:64076"/>
    </ligand>
</feature>
<dbReference type="Pfam" id="PF01256">
    <property type="entry name" value="Carb_kinase"/>
    <property type="match status" value="1"/>
</dbReference>
<dbReference type="HAMAP" id="MF_01965">
    <property type="entry name" value="NADHX_dehydratase"/>
    <property type="match status" value="1"/>
</dbReference>
<dbReference type="EC" id="4.2.1.136" evidence="19"/>
<keyword evidence="13" id="KW-0511">Multifunctional enzyme</keyword>
<protein>
    <recommendedName>
        <fullName evidence="19">Bifunctional NAD(P)H-hydrate repair enzyme</fullName>
    </recommendedName>
    <alternativeName>
        <fullName evidence="19">Nicotinamide nucleotide repair protein</fullName>
    </alternativeName>
    <domain>
        <recommendedName>
            <fullName evidence="19">ADP-dependent (S)-NAD(P)H-hydrate dehydratase</fullName>
            <ecNumber evidence="19">4.2.1.136</ecNumber>
        </recommendedName>
        <alternativeName>
            <fullName evidence="19">ADP-dependent NAD(P)HX dehydratase</fullName>
        </alternativeName>
    </domain>
    <domain>
        <recommendedName>
            <fullName evidence="19">NAD(P)H-hydrate epimerase</fullName>
            <ecNumber evidence="19">5.1.99.6</ecNumber>
        </recommendedName>
    </domain>
</protein>
<evidence type="ECO:0000256" key="7">
    <source>
        <dbReference type="ARBA" id="ARBA00022840"/>
    </source>
</evidence>
<dbReference type="SUPFAM" id="SSF64153">
    <property type="entry name" value="YjeF N-terminal domain-like"/>
    <property type="match status" value="1"/>
</dbReference>
<proteinExistence type="inferred from homology"/>
<dbReference type="InterPro" id="IPR036652">
    <property type="entry name" value="YjeF_N_dom_sf"/>
</dbReference>
<comment type="catalytic activity">
    <reaction evidence="15 17 19">
        <text>(6S)-NADHX + ADP = AMP + phosphate + NADH + H(+)</text>
        <dbReference type="Rhea" id="RHEA:32223"/>
        <dbReference type="ChEBI" id="CHEBI:15378"/>
        <dbReference type="ChEBI" id="CHEBI:43474"/>
        <dbReference type="ChEBI" id="CHEBI:57945"/>
        <dbReference type="ChEBI" id="CHEBI:64074"/>
        <dbReference type="ChEBI" id="CHEBI:456215"/>
        <dbReference type="ChEBI" id="CHEBI:456216"/>
        <dbReference type="EC" id="4.2.1.136"/>
    </reaction>
</comment>
<organism evidence="22 23">
    <name type="scientific">Corynebacterium kalinowskii</name>
    <dbReference type="NCBI Taxonomy" id="2675216"/>
    <lineage>
        <taxon>Bacteria</taxon>
        <taxon>Bacillati</taxon>
        <taxon>Actinomycetota</taxon>
        <taxon>Actinomycetes</taxon>
        <taxon>Mycobacteriales</taxon>
        <taxon>Corynebacteriaceae</taxon>
        <taxon>Corynebacterium</taxon>
    </lineage>
</organism>
<feature type="binding site" evidence="18">
    <location>
        <position position="139"/>
    </location>
    <ligand>
        <name>(6S)-NADPHX</name>
        <dbReference type="ChEBI" id="CHEBI:64076"/>
    </ligand>
</feature>
<accession>A0A6B8VF78</accession>
<dbReference type="GO" id="GO:0046496">
    <property type="term" value="P:nicotinamide nucleotide metabolic process"/>
    <property type="evidence" value="ECO:0007669"/>
    <property type="project" value="UniProtKB-UniRule"/>
</dbReference>
<dbReference type="PROSITE" id="PS51385">
    <property type="entry name" value="YJEF_N"/>
    <property type="match status" value="1"/>
</dbReference>
<keyword evidence="9 18" id="KW-0630">Potassium</keyword>
<sequence>MRHTPLFTPEQIREAEAPLLAELGEGLMRRAAFAVAVETAKILNGRKVLVLAGSGNNGGDALYAAAELEKRGATIEVWQLADRIPPAINAIKYPRMVTSVGNPDVIIDGIVGIGARGPLRGAAEDAANQSDGFPVVAVDIPSGVDPMTGVAEGASISAQVTVTFGGLKPAHILGWEHCGRVVLKDIGITMGEPWGYSAGIEKWPIPGPRDHKYTLGVLGIHAGSEQYPGAAVLCAQAAVRASSSMVRYVGPCGAQVLATQPEVVVGGELADATAWLTGPGVGTQDPMLAELINCNKPLVIDADALTQLAASPDVQKQLSGRAAFTVLTPHDGEFARLYGKKPEDRVTDAQKLARKHNAVVVLKGRVTVITDGEEIYLVEAGSSWAATPGSGDVLAGIIGKAVAWEASISMVASAVRLHALAAGSTGGPMLAGDIARAIPGVVTTMVNHGFAHHTHRP</sequence>
<evidence type="ECO:0000259" key="21">
    <source>
        <dbReference type="PROSITE" id="PS51385"/>
    </source>
</evidence>
<dbReference type="Gene3D" id="3.40.1190.20">
    <property type="match status" value="1"/>
</dbReference>
<comment type="function">
    <text evidence="18">Catalyzes the epimerization of the S- and R-forms of NAD(P)HX, a damaged form of NAD(P)H that is a result of enzymatic or heat-dependent hydration. This is a prerequisite for the S-specific NAD(P)H-hydrate dehydratase to allow the repair of both epimers of NAD(P)HX.</text>
</comment>
<dbReference type="CDD" id="cd01171">
    <property type="entry name" value="YXKO-related"/>
    <property type="match status" value="1"/>
</dbReference>
<evidence type="ECO:0000313" key="23">
    <source>
        <dbReference type="Proteomes" id="UP000427071"/>
    </source>
</evidence>
<evidence type="ECO:0000256" key="19">
    <source>
        <dbReference type="PIRNR" id="PIRNR017184"/>
    </source>
</evidence>
<feature type="binding site" evidence="18">
    <location>
        <begin position="112"/>
        <end position="118"/>
    </location>
    <ligand>
        <name>(6S)-NADPHX</name>
        <dbReference type="ChEBI" id="CHEBI:64076"/>
    </ligand>
</feature>
<dbReference type="AlphaFoldDB" id="A0A6B8VF78"/>
<dbReference type="InterPro" id="IPR030677">
    <property type="entry name" value="Nnr"/>
</dbReference>
<dbReference type="PANTHER" id="PTHR12592">
    <property type="entry name" value="ATP-DEPENDENT (S)-NAD(P)H-HYDRATE DEHYDRATASE FAMILY MEMBER"/>
    <property type="match status" value="1"/>
</dbReference>
<dbReference type="GO" id="GO:0110051">
    <property type="term" value="P:metabolite repair"/>
    <property type="evidence" value="ECO:0007669"/>
    <property type="project" value="TreeGrafter"/>
</dbReference>
<comment type="caution">
    <text evidence="18">Lacks conserved residue(s) required for the propagation of feature annotation.</text>
</comment>
<evidence type="ECO:0000256" key="2">
    <source>
        <dbReference type="ARBA" id="ARBA00000909"/>
    </source>
</evidence>
<evidence type="ECO:0000256" key="15">
    <source>
        <dbReference type="ARBA" id="ARBA00048238"/>
    </source>
</evidence>
<feature type="binding site" evidence="18">
    <location>
        <position position="108"/>
    </location>
    <ligand>
        <name>K(+)</name>
        <dbReference type="ChEBI" id="CHEBI:29103"/>
    </ligand>
</feature>
<keyword evidence="11 18" id="KW-0413">Isomerase</keyword>
<feature type="binding site" evidence="18">
    <location>
        <position position="142"/>
    </location>
    <ligand>
        <name>K(+)</name>
        <dbReference type="ChEBI" id="CHEBI:29103"/>
    </ligand>
</feature>
<feature type="binding site" evidence="18">
    <location>
        <begin position="56"/>
        <end position="60"/>
    </location>
    <ligand>
        <name>(6S)-NADPHX</name>
        <dbReference type="ChEBI" id="CHEBI:64076"/>
    </ligand>
</feature>
<keyword evidence="7 17" id="KW-0067">ATP-binding</keyword>
<dbReference type="InterPro" id="IPR000631">
    <property type="entry name" value="CARKD"/>
</dbReference>
<dbReference type="PROSITE" id="PS51383">
    <property type="entry name" value="YJEF_C_3"/>
    <property type="match status" value="1"/>
</dbReference>
<dbReference type="PANTHER" id="PTHR12592:SF0">
    <property type="entry name" value="ATP-DEPENDENT (S)-NAD(P)H-HYDRATE DEHYDRATASE"/>
    <property type="match status" value="1"/>
</dbReference>
<comment type="cofactor">
    <cofactor evidence="17">
        <name>Mg(2+)</name>
        <dbReference type="ChEBI" id="CHEBI:18420"/>
    </cofactor>
</comment>
<comment type="similarity">
    <text evidence="3 19">In the N-terminal section; belongs to the NnrE/AIBP family.</text>
</comment>
<comment type="similarity">
    <text evidence="4 19">In the C-terminal section; belongs to the NnrD/CARKD family.</text>
</comment>
<keyword evidence="12 17" id="KW-0456">Lyase</keyword>